<accession>A0A2W4C9L3</accession>
<dbReference type="SMART" id="SM00883">
    <property type="entry name" value="Cpn10"/>
    <property type="match status" value="1"/>
</dbReference>
<sequence length="98" mass="10544">MASTNFRPLHDRVVVRRVESEAKTKGGIIIPDTAKEKPQEGEIVAVGTGARDDSGKVIPLDVKAGDRILFGKWSGTEVKLDGEDLLIMKEADIMGVIG</sequence>
<dbReference type="PRINTS" id="PR00297">
    <property type="entry name" value="CHAPERONIN10"/>
</dbReference>
<dbReference type="Proteomes" id="UP000248925">
    <property type="component" value="Unassembled WGS sequence"/>
</dbReference>
<dbReference type="Pfam" id="PF00166">
    <property type="entry name" value="Cpn10"/>
    <property type="match status" value="1"/>
</dbReference>
<evidence type="ECO:0000256" key="3">
    <source>
        <dbReference type="HAMAP-Rule" id="MF_00580"/>
    </source>
</evidence>
<dbReference type="PANTHER" id="PTHR10772:SF58">
    <property type="entry name" value="CO-CHAPERONIN GROES"/>
    <property type="match status" value="1"/>
</dbReference>
<comment type="function">
    <text evidence="3 4">Together with the chaperonin GroEL, plays an essential role in assisting protein folding. The GroEL-GroES system forms a nano-cage that allows encapsulation of the non-native substrate proteins and provides a physical environment optimized to promote and accelerate protein folding. GroES binds to the apical surface of the GroEL ring, thereby capping the opening of the GroEL channel.</text>
</comment>
<dbReference type="GO" id="GO:0005524">
    <property type="term" value="F:ATP binding"/>
    <property type="evidence" value="ECO:0007669"/>
    <property type="project" value="InterPro"/>
</dbReference>
<dbReference type="NCBIfam" id="NF001527">
    <property type="entry name" value="PRK00364.1-2"/>
    <property type="match status" value="1"/>
</dbReference>
<comment type="subunit">
    <text evidence="3">Heptamer of 7 subunits arranged in a ring. Interacts with the chaperonin GroEL.</text>
</comment>
<dbReference type="AlphaFoldDB" id="A0A2W4C9L3"/>
<keyword evidence="6" id="KW-1185">Reference proteome</keyword>
<dbReference type="NCBIfam" id="NF001534">
    <property type="entry name" value="PRK00364.2-5"/>
    <property type="match status" value="1"/>
</dbReference>
<comment type="caution">
    <text evidence="5">The sequence shown here is derived from an EMBL/GenBank/DDBJ whole genome shotgun (WGS) entry which is preliminary data.</text>
</comment>
<dbReference type="InterPro" id="IPR011032">
    <property type="entry name" value="GroES-like_sf"/>
</dbReference>
<evidence type="ECO:0000256" key="1">
    <source>
        <dbReference type="ARBA" id="ARBA00006975"/>
    </source>
</evidence>
<dbReference type="RefSeq" id="WP_111164153.1">
    <property type="nucleotide sequence ID" value="NZ_PCDP01000080.1"/>
</dbReference>
<dbReference type="InterPro" id="IPR020818">
    <property type="entry name" value="Chaperonin_GroES"/>
</dbReference>
<dbReference type="Gene3D" id="2.30.33.40">
    <property type="entry name" value="GroES chaperonin"/>
    <property type="match status" value="1"/>
</dbReference>
<dbReference type="PROSITE" id="PS00681">
    <property type="entry name" value="CHAPERONINS_CPN10"/>
    <property type="match status" value="1"/>
</dbReference>
<reference evidence="5 6" key="1">
    <citation type="journal article" date="2018" name="Sci. Rep.">
        <title>Rhizobium tumorigenes sp. nov., a novel plant tumorigenic bacterium isolated from cane gall tumors on thornless blackberry.</title>
        <authorList>
            <person name="Kuzmanovi N."/>
            <person name="Smalla K."/>
            <person name="Gronow S."/>
            <person name="PuBawska J."/>
        </authorList>
    </citation>
    <scope>NUCLEOTIDE SEQUENCE [LARGE SCALE GENOMIC DNA]</scope>
    <source>
        <strain evidence="5 6">CCBAU 85046</strain>
    </source>
</reference>
<dbReference type="InterPro" id="IPR018369">
    <property type="entry name" value="Chaprnonin_Cpn10_CS"/>
</dbReference>
<dbReference type="InterPro" id="IPR037124">
    <property type="entry name" value="Chaperonin_GroES_sf"/>
</dbReference>
<dbReference type="NCBIfam" id="NF001531">
    <property type="entry name" value="PRK00364.2-2"/>
    <property type="match status" value="1"/>
</dbReference>
<evidence type="ECO:0000313" key="5">
    <source>
        <dbReference type="EMBL" id="PZM07725.1"/>
    </source>
</evidence>
<evidence type="ECO:0000313" key="6">
    <source>
        <dbReference type="Proteomes" id="UP000248925"/>
    </source>
</evidence>
<dbReference type="PANTHER" id="PTHR10772">
    <property type="entry name" value="10 KDA HEAT SHOCK PROTEIN"/>
    <property type="match status" value="1"/>
</dbReference>
<proteinExistence type="inferred from homology"/>
<dbReference type="HAMAP" id="MF_00580">
    <property type="entry name" value="CH10"/>
    <property type="match status" value="1"/>
</dbReference>
<gene>
    <name evidence="3" type="primary">groES</name>
    <name evidence="3" type="synonym">groS</name>
    <name evidence="5" type="ORF">CPY51_30660</name>
</gene>
<comment type="subcellular location">
    <subcellularLocation>
        <location evidence="3">Cytoplasm</location>
    </subcellularLocation>
</comment>
<organism evidence="5 6">
    <name type="scientific">Rhizobium tubonense</name>
    <dbReference type="NCBI Taxonomy" id="484088"/>
    <lineage>
        <taxon>Bacteria</taxon>
        <taxon>Pseudomonadati</taxon>
        <taxon>Pseudomonadota</taxon>
        <taxon>Alphaproteobacteria</taxon>
        <taxon>Hyphomicrobiales</taxon>
        <taxon>Rhizobiaceae</taxon>
        <taxon>Rhizobium/Agrobacterium group</taxon>
        <taxon>Rhizobium</taxon>
    </lineage>
</organism>
<comment type="similarity">
    <text evidence="1 3 4">Belongs to the GroES chaperonin family.</text>
</comment>
<dbReference type="GO" id="GO:0005737">
    <property type="term" value="C:cytoplasm"/>
    <property type="evidence" value="ECO:0007669"/>
    <property type="project" value="UniProtKB-SubCell"/>
</dbReference>
<dbReference type="CDD" id="cd00320">
    <property type="entry name" value="cpn10"/>
    <property type="match status" value="1"/>
</dbReference>
<name>A0A2W4C9L3_9HYPH</name>
<dbReference type="GO" id="GO:0044183">
    <property type="term" value="F:protein folding chaperone"/>
    <property type="evidence" value="ECO:0007669"/>
    <property type="project" value="InterPro"/>
</dbReference>
<evidence type="ECO:0000256" key="4">
    <source>
        <dbReference type="RuleBase" id="RU000535"/>
    </source>
</evidence>
<dbReference type="OrthoDB" id="9806791at2"/>
<evidence type="ECO:0000256" key="2">
    <source>
        <dbReference type="ARBA" id="ARBA00023186"/>
    </source>
</evidence>
<dbReference type="EMBL" id="PCDP01000080">
    <property type="protein sequence ID" value="PZM07725.1"/>
    <property type="molecule type" value="Genomic_DNA"/>
</dbReference>
<dbReference type="GO" id="GO:0051087">
    <property type="term" value="F:protein-folding chaperone binding"/>
    <property type="evidence" value="ECO:0007669"/>
    <property type="project" value="TreeGrafter"/>
</dbReference>
<dbReference type="SUPFAM" id="SSF50129">
    <property type="entry name" value="GroES-like"/>
    <property type="match status" value="1"/>
</dbReference>
<dbReference type="FunFam" id="2.30.33.40:FF:000001">
    <property type="entry name" value="10 kDa chaperonin"/>
    <property type="match status" value="1"/>
</dbReference>
<dbReference type="NCBIfam" id="NF001529">
    <property type="entry name" value="PRK00364.1-5"/>
    <property type="match status" value="1"/>
</dbReference>
<keyword evidence="2 3" id="KW-0143">Chaperone</keyword>
<dbReference type="GO" id="GO:0046872">
    <property type="term" value="F:metal ion binding"/>
    <property type="evidence" value="ECO:0007669"/>
    <property type="project" value="TreeGrafter"/>
</dbReference>
<dbReference type="GO" id="GO:0051082">
    <property type="term" value="F:unfolded protein binding"/>
    <property type="evidence" value="ECO:0007669"/>
    <property type="project" value="TreeGrafter"/>
</dbReference>
<dbReference type="NCBIfam" id="NF001533">
    <property type="entry name" value="PRK00364.2-4"/>
    <property type="match status" value="1"/>
</dbReference>
<keyword evidence="3" id="KW-0963">Cytoplasm</keyword>
<protein>
    <recommendedName>
        <fullName evidence="3">Co-chaperonin GroES</fullName>
    </recommendedName>
    <alternativeName>
        <fullName evidence="3">10 kDa chaperonin</fullName>
    </alternativeName>
    <alternativeName>
        <fullName evidence="3">Chaperonin-10</fullName>
        <shortName evidence="3">Cpn10</shortName>
    </alternativeName>
</protein>